<dbReference type="GO" id="GO:0009897">
    <property type="term" value="C:external side of plasma membrane"/>
    <property type="evidence" value="ECO:0007669"/>
    <property type="project" value="TreeGrafter"/>
</dbReference>
<evidence type="ECO:0000256" key="2">
    <source>
        <dbReference type="RuleBase" id="RU004439"/>
    </source>
</evidence>
<dbReference type="InterPro" id="IPR037055">
    <property type="entry name" value="MHC_I-like_Ag-recog_sf"/>
</dbReference>
<dbReference type="Gene3D" id="3.30.500.10">
    <property type="entry name" value="MHC class I-like antigen recognition-like"/>
    <property type="match status" value="1"/>
</dbReference>
<keyword evidence="1" id="KW-0325">Glycoprotein</keyword>
<evidence type="ECO:0000313" key="5">
    <source>
        <dbReference type="Proteomes" id="UP000694380"/>
    </source>
</evidence>
<reference evidence="4" key="2">
    <citation type="submission" date="2025-09" db="UniProtKB">
        <authorList>
            <consortium name="Ensembl"/>
        </authorList>
    </citation>
    <scope>IDENTIFICATION</scope>
</reference>
<dbReference type="Ensembl" id="ENSCPBT00000015341.1">
    <property type="protein sequence ID" value="ENSCPBP00000012902.1"/>
    <property type="gene ID" value="ENSCPBG00000009701.1"/>
</dbReference>
<name>A0A8C3FRD2_CHRPI</name>
<organism evidence="4 5">
    <name type="scientific">Chrysemys picta bellii</name>
    <name type="common">Western painted turtle</name>
    <name type="synonym">Emys bellii</name>
    <dbReference type="NCBI Taxonomy" id="8478"/>
    <lineage>
        <taxon>Eukaryota</taxon>
        <taxon>Metazoa</taxon>
        <taxon>Chordata</taxon>
        <taxon>Craniata</taxon>
        <taxon>Vertebrata</taxon>
        <taxon>Euteleostomi</taxon>
        <taxon>Archelosauria</taxon>
        <taxon>Testudinata</taxon>
        <taxon>Testudines</taxon>
        <taxon>Cryptodira</taxon>
        <taxon>Durocryptodira</taxon>
        <taxon>Testudinoidea</taxon>
        <taxon>Emydidae</taxon>
        <taxon>Chrysemys</taxon>
    </lineage>
</organism>
<dbReference type="GO" id="GO:0006955">
    <property type="term" value="P:immune response"/>
    <property type="evidence" value="ECO:0007669"/>
    <property type="project" value="TreeGrafter"/>
</dbReference>
<dbReference type="InterPro" id="IPR050208">
    <property type="entry name" value="MHC_class-I_related"/>
</dbReference>
<dbReference type="GeneTree" id="ENSGT00970000195297"/>
<sequence>GHWAPSPLFCPLAPLAGTGWSGHRGPFPTAHCPPTGQDRLGHPGKLSPTPSACKPLENKKIPHLAKGVTWSHTPPGSQVTQVQTAGPTCHHTLQWALGCEQEPGGVVRGWYQFGYDGQDLVMFDRGNRRWLAALSWAEATRRRWDAQPEFGERLHHYLGDTCLEWLAQFLHSRRAWARRAGEGRGASPQRKGAWAGVTPWNGARGAVTPWNGAWAGVTPWNGVWGGE</sequence>
<dbReference type="AlphaFoldDB" id="A0A8C3FRD2"/>
<accession>A0A8C3FRD2</accession>
<feature type="domain" description="MHC class I-like antigen recognition-like" evidence="3">
    <location>
        <begin position="90"/>
        <end position="174"/>
    </location>
</feature>
<dbReference type="InterPro" id="IPR001039">
    <property type="entry name" value="MHC_I_a_a1/a2"/>
</dbReference>
<dbReference type="PANTHER" id="PTHR16675">
    <property type="entry name" value="MHC CLASS I-RELATED"/>
    <property type="match status" value="1"/>
</dbReference>
<dbReference type="PRINTS" id="PR01638">
    <property type="entry name" value="MHCCLASSI"/>
</dbReference>
<dbReference type="GO" id="GO:0005615">
    <property type="term" value="C:extracellular space"/>
    <property type="evidence" value="ECO:0007669"/>
    <property type="project" value="TreeGrafter"/>
</dbReference>
<protein>
    <recommendedName>
        <fullName evidence="3">MHC class I-like antigen recognition-like domain-containing protein</fullName>
    </recommendedName>
</protein>
<evidence type="ECO:0000256" key="1">
    <source>
        <dbReference type="ARBA" id="ARBA00023180"/>
    </source>
</evidence>
<keyword evidence="5" id="KW-1185">Reference proteome</keyword>
<comment type="similarity">
    <text evidence="2">Belongs to the MHC class I family.</text>
</comment>
<evidence type="ECO:0000313" key="4">
    <source>
        <dbReference type="Ensembl" id="ENSCPBP00000012902.1"/>
    </source>
</evidence>
<dbReference type="InterPro" id="IPR011161">
    <property type="entry name" value="MHC_I-like_Ag-recog"/>
</dbReference>
<dbReference type="PANTHER" id="PTHR16675:SF235">
    <property type="entry name" value="SHKT DOMAIN-CONTAINING PROTEIN"/>
    <property type="match status" value="1"/>
</dbReference>
<proteinExistence type="inferred from homology"/>
<dbReference type="InterPro" id="IPR011162">
    <property type="entry name" value="MHC_I/II-like_Ag-recog"/>
</dbReference>
<reference evidence="4" key="1">
    <citation type="submission" date="2025-08" db="UniProtKB">
        <authorList>
            <consortium name="Ensembl"/>
        </authorList>
    </citation>
    <scope>IDENTIFICATION</scope>
</reference>
<evidence type="ECO:0000259" key="3">
    <source>
        <dbReference type="Pfam" id="PF00129"/>
    </source>
</evidence>
<dbReference type="SUPFAM" id="SSF54452">
    <property type="entry name" value="MHC antigen-recognition domain"/>
    <property type="match status" value="1"/>
</dbReference>
<dbReference type="Proteomes" id="UP000694380">
    <property type="component" value="Unplaced"/>
</dbReference>
<dbReference type="Pfam" id="PF00129">
    <property type="entry name" value="MHC_I"/>
    <property type="match status" value="1"/>
</dbReference>